<organism evidence="4 5">
    <name type="scientific">Gonapodya prolifera (strain JEL478)</name>
    <name type="common">Monoblepharis prolifera</name>
    <dbReference type="NCBI Taxonomy" id="1344416"/>
    <lineage>
        <taxon>Eukaryota</taxon>
        <taxon>Fungi</taxon>
        <taxon>Fungi incertae sedis</taxon>
        <taxon>Chytridiomycota</taxon>
        <taxon>Chytridiomycota incertae sedis</taxon>
        <taxon>Monoblepharidomycetes</taxon>
        <taxon>Monoblepharidales</taxon>
        <taxon>Gonapodyaceae</taxon>
        <taxon>Gonapodya</taxon>
    </lineage>
</organism>
<feature type="domain" description="HAM1-like N-terminal" evidence="3">
    <location>
        <begin position="276"/>
        <end position="623"/>
    </location>
</feature>
<dbReference type="GO" id="GO:0008289">
    <property type="term" value="F:lipid binding"/>
    <property type="evidence" value="ECO:0007669"/>
    <property type="project" value="InterPro"/>
</dbReference>
<feature type="domain" description="HAM1-like N-terminal" evidence="3">
    <location>
        <begin position="4"/>
        <end position="114"/>
    </location>
</feature>
<proteinExistence type="predicted"/>
<feature type="region of interest" description="Disordered" evidence="1">
    <location>
        <begin position="116"/>
        <end position="168"/>
    </location>
</feature>
<dbReference type="InterPro" id="IPR027842">
    <property type="entry name" value="HAM1-like_C"/>
</dbReference>
<keyword evidence="5" id="KW-1185">Reference proteome</keyword>
<accession>A0A139AXS6</accession>
<gene>
    <name evidence="4" type="ORF">M427DRAFT_273163</name>
</gene>
<dbReference type="Pfam" id="PF14613">
    <property type="entry name" value="HAM1_C"/>
    <property type="match status" value="1"/>
</dbReference>
<dbReference type="PANTHER" id="PTHR31138">
    <property type="entry name" value="CHROMOSOME 19, WHOLE GENOME SHOTGUN SEQUENCE"/>
    <property type="match status" value="1"/>
</dbReference>
<dbReference type="AlphaFoldDB" id="A0A139AXS6"/>
<dbReference type="OrthoDB" id="19394at2759"/>
<feature type="compositionally biased region" description="Basic and acidic residues" evidence="1">
    <location>
        <begin position="137"/>
        <end position="158"/>
    </location>
</feature>
<feature type="region of interest" description="Disordered" evidence="1">
    <location>
        <begin position="723"/>
        <end position="756"/>
    </location>
</feature>
<reference evidence="4 5" key="1">
    <citation type="journal article" date="2015" name="Genome Biol. Evol.">
        <title>Phylogenomic analyses indicate that early fungi evolved digesting cell walls of algal ancestors of land plants.</title>
        <authorList>
            <person name="Chang Y."/>
            <person name="Wang S."/>
            <person name="Sekimoto S."/>
            <person name="Aerts A.L."/>
            <person name="Choi C."/>
            <person name="Clum A."/>
            <person name="LaButti K.M."/>
            <person name="Lindquist E.A."/>
            <person name="Yee Ngan C."/>
            <person name="Ohm R.A."/>
            <person name="Salamov A.A."/>
            <person name="Grigoriev I.V."/>
            <person name="Spatafora J.W."/>
            <person name="Berbee M.L."/>
        </authorList>
    </citation>
    <scope>NUCLEOTIDE SEQUENCE [LARGE SCALE GENOMIC DNA]</scope>
    <source>
        <strain evidence="4 5">JEL478</strain>
    </source>
</reference>
<name>A0A139AXS6_GONPJ</name>
<evidence type="ECO:0000256" key="1">
    <source>
        <dbReference type="SAM" id="MobiDB-lite"/>
    </source>
</evidence>
<dbReference type="Proteomes" id="UP000070544">
    <property type="component" value="Unassembled WGS sequence"/>
</dbReference>
<dbReference type="PANTHER" id="PTHR31138:SF1">
    <property type="entry name" value="PDZ DOMAIN-CONTAINING PROTEIN"/>
    <property type="match status" value="1"/>
</dbReference>
<feature type="domain" description="HAM1-like C-terminal" evidence="2">
    <location>
        <begin position="641"/>
        <end position="706"/>
    </location>
</feature>
<protein>
    <submittedName>
        <fullName evidence="4">Uncharacterized protein</fullName>
    </submittedName>
</protein>
<dbReference type="Pfam" id="PF19343">
    <property type="entry name" value="HAM1_N"/>
    <property type="match status" value="2"/>
</dbReference>
<evidence type="ECO:0000259" key="2">
    <source>
        <dbReference type="Pfam" id="PF14613"/>
    </source>
</evidence>
<dbReference type="STRING" id="1344416.A0A139AXS6"/>
<evidence type="ECO:0000259" key="3">
    <source>
        <dbReference type="Pfam" id="PF19343"/>
    </source>
</evidence>
<dbReference type="EMBL" id="KQ965732">
    <property type="protein sequence ID" value="KXS21551.1"/>
    <property type="molecule type" value="Genomic_DNA"/>
</dbReference>
<evidence type="ECO:0000313" key="4">
    <source>
        <dbReference type="EMBL" id="KXS21551.1"/>
    </source>
</evidence>
<dbReference type="Gene3D" id="3.15.10.10">
    <property type="entry name" value="Bactericidal permeability-increasing protein, domain 1"/>
    <property type="match status" value="1"/>
</dbReference>
<dbReference type="OMA" id="EWRSEAY"/>
<evidence type="ECO:0000313" key="5">
    <source>
        <dbReference type="Proteomes" id="UP000070544"/>
    </source>
</evidence>
<sequence length="756" mass="86427">MFTAQGQVVIDDFRRLLSSLKRVINEKNEEEDIQSFIFHSRMATVASRDALLRTSLYEGGKSVGQVSQEGFSAASTIARLLVTNNEFRQLLLDLSEIFQDVLVGFTERRCDRARRGIEGPSDSEVTYGEEASHHRRQDTSRTLDDRDYDIPRRVKRQDSALSGDDDFRRGRGGFSREFSHSYYQPTEIQVDGGEAETVTPVAEASAAAASVAPPFVGVERFSVPTVAKTVVDKRDYPSPPRSAYPERESLGRTYFRRTTDEYVERDLPATFTQEERGSRPERKTSSYVDDAADVIAERLSVEKRQRLVDRFRRICEDLSGNEGYRSSIKYLLSMLERLASATVGGGQDVSHTVARRVRKDANLLAAEFELKSLVEKFANGHSLDPILDQLKEFAQQVSEDFYLRDYLRDLKEFVYQSLENPAYLTTRDYDRRGGQFINRGRSILFEKYRNDTANLVNCIKDFTHELQSDRVTRDFADDVSRITRDMLLNEEGQYEFKPDLIRDFTTIILPLLFDQVKYIPIPRIEHNDDRYHIILENLIITSENFLPNVLEVKMKNAVVMGLRKSIDSSFNSHFTINFYQTFADIRDVPFYVKRKKGFPRMSDHGVLSMFVGGQGVSILVKLGLVKDDPRRTLFVRRIRTHVDDLRIDIRGEKHEALYTIFSPIIHQVVRSQIQKTIESTIRDWIGYLDENITGLKNNLSPQINESLGEMTSARGAMGRFVDSLNLGSSTKGSKPKSARGEPTRETPSFASHGFEE</sequence>
<dbReference type="InterPro" id="IPR017943">
    <property type="entry name" value="Bactericidal_perm-incr_a/b_dom"/>
</dbReference>
<dbReference type="InterPro" id="IPR045967">
    <property type="entry name" value="HAM1-like_N"/>
</dbReference>
<dbReference type="SUPFAM" id="SSF55394">
    <property type="entry name" value="Bactericidal permeability-increasing protein, BPI"/>
    <property type="match status" value="1"/>
</dbReference>